<dbReference type="OrthoDB" id="9790745at2"/>
<dbReference type="AlphaFoldDB" id="A0A4V3WCK7"/>
<accession>A0A4V3WCK7</accession>
<dbReference type="PANTHER" id="PTHR36849:SF1">
    <property type="entry name" value="CYTOPLASMIC PROTEIN"/>
    <property type="match status" value="1"/>
</dbReference>
<keyword evidence="2" id="KW-1185">Reference proteome</keyword>
<protein>
    <submittedName>
        <fullName evidence="1">DUF488 family protein</fullName>
    </submittedName>
</protein>
<dbReference type="EMBL" id="SSOC01000001">
    <property type="protein sequence ID" value="THF67564.1"/>
    <property type="molecule type" value="Genomic_DNA"/>
</dbReference>
<reference evidence="1 2" key="1">
    <citation type="submission" date="2019-04" db="EMBL/GenBank/DDBJ databases">
        <title>Azoarcus nasutitermitis sp. nov. isolated from termite nest.</title>
        <authorList>
            <person name="Lin S.-Y."/>
            <person name="Hameed A."/>
            <person name="Hsu Y.-H."/>
            <person name="Young C.-C."/>
        </authorList>
    </citation>
    <scope>NUCLEOTIDE SEQUENCE [LARGE SCALE GENOMIC DNA]</scope>
    <source>
        <strain evidence="1 2">CC-YHH838</strain>
    </source>
</reference>
<name>A0A4V3WCK7_9RHOO</name>
<sequence length="114" mass="12691">MSIKRVYADADGADGMRILVDRIWPRGLTRDAAKVDLWLKEVAPSGELRKWFGHDPDRWAAFQERYRAELAGSAALAELRGIVAGQKAVTLVYAARDEARNNAVVLRQVLAEEA</sequence>
<dbReference type="PANTHER" id="PTHR36849">
    <property type="entry name" value="CYTOPLASMIC PROTEIN-RELATED"/>
    <property type="match status" value="1"/>
</dbReference>
<organism evidence="1 2">
    <name type="scientific">Pseudothauera nasutitermitis</name>
    <dbReference type="NCBI Taxonomy" id="2565930"/>
    <lineage>
        <taxon>Bacteria</taxon>
        <taxon>Pseudomonadati</taxon>
        <taxon>Pseudomonadota</taxon>
        <taxon>Betaproteobacteria</taxon>
        <taxon>Rhodocyclales</taxon>
        <taxon>Zoogloeaceae</taxon>
        <taxon>Pseudothauera</taxon>
    </lineage>
</organism>
<comment type="caution">
    <text evidence="1">The sequence shown here is derived from an EMBL/GenBank/DDBJ whole genome shotgun (WGS) entry which is preliminary data.</text>
</comment>
<proteinExistence type="predicted"/>
<gene>
    <name evidence="1" type="ORF">E6C76_01490</name>
</gene>
<evidence type="ECO:0000313" key="1">
    <source>
        <dbReference type="EMBL" id="THF67564.1"/>
    </source>
</evidence>
<dbReference type="Proteomes" id="UP000308430">
    <property type="component" value="Unassembled WGS sequence"/>
</dbReference>
<evidence type="ECO:0000313" key="2">
    <source>
        <dbReference type="Proteomes" id="UP000308430"/>
    </source>
</evidence>
<dbReference type="InterPro" id="IPR052552">
    <property type="entry name" value="YeaO-like"/>
</dbReference>
<dbReference type="Pfam" id="PF22752">
    <property type="entry name" value="DUF488-N3i"/>
    <property type="match status" value="1"/>
</dbReference>